<gene>
    <name evidence="2" type="ORF">BCV71DRAFT_266902</name>
</gene>
<dbReference type="OMA" id="HEGILDE"/>
<organism evidence="2 3">
    <name type="scientific">Rhizopus microsporus</name>
    <dbReference type="NCBI Taxonomy" id="58291"/>
    <lineage>
        <taxon>Eukaryota</taxon>
        <taxon>Fungi</taxon>
        <taxon>Fungi incertae sedis</taxon>
        <taxon>Mucoromycota</taxon>
        <taxon>Mucoromycotina</taxon>
        <taxon>Mucoromycetes</taxon>
        <taxon>Mucorales</taxon>
        <taxon>Mucorineae</taxon>
        <taxon>Rhizopodaceae</taxon>
        <taxon>Rhizopus</taxon>
    </lineage>
</organism>
<proteinExistence type="predicted"/>
<accession>A0A1X0RSM0</accession>
<dbReference type="Gene3D" id="1.10.340.70">
    <property type="match status" value="1"/>
</dbReference>
<dbReference type="EMBL" id="KV921441">
    <property type="protein sequence ID" value="ORE15046.1"/>
    <property type="molecule type" value="Genomic_DNA"/>
</dbReference>
<feature type="domain" description="Integrase zinc-binding" evidence="1">
    <location>
        <begin position="93"/>
        <end position="138"/>
    </location>
</feature>
<evidence type="ECO:0000313" key="3">
    <source>
        <dbReference type="Proteomes" id="UP000242381"/>
    </source>
</evidence>
<evidence type="ECO:0000259" key="1">
    <source>
        <dbReference type="Pfam" id="PF17921"/>
    </source>
</evidence>
<dbReference type="Pfam" id="PF17921">
    <property type="entry name" value="Integrase_H2C2"/>
    <property type="match status" value="1"/>
</dbReference>
<name>A0A1X0RSM0_RHIZD</name>
<reference evidence="2 3" key="1">
    <citation type="journal article" date="2016" name="Proc. Natl. Acad. Sci. U.S.A.">
        <title>Lipid metabolic changes in an early divergent fungus govern the establishment of a mutualistic symbiosis with endobacteria.</title>
        <authorList>
            <person name="Lastovetsky O.A."/>
            <person name="Gaspar M.L."/>
            <person name="Mondo S.J."/>
            <person name="LaButti K.M."/>
            <person name="Sandor L."/>
            <person name="Grigoriev I.V."/>
            <person name="Henry S.A."/>
            <person name="Pawlowska T.E."/>
        </authorList>
    </citation>
    <scope>NUCLEOTIDE SEQUENCE [LARGE SCALE GENOMIC DNA]</scope>
    <source>
        <strain evidence="2 3">ATCC 11559</strain>
    </source>
</reference>
<dbReference type="AlphaFoldDB" id="A0A1X0RSM0"/>
<evidence type="ECO:0000313" key="2">
    <source>
        <dbReference type="EMBL" id="ORE15046.1"/>
    </source>
</evidence>
<protein>
    <recommendedName>
        <fullName evidence="1">Integrase zinc-binding domain-containing protein</fullName>
    </recommendedName>
</protein>
<dbReference type="InterPro" id="IPR041588">
    <property type="entry name" value="Integrase_H2C2"/>
</dbReference>
<sequence length="139" mass="15741">MVGWMDALLSYDFDIVHIPGVQNVLPDALSRLFPSEKGLAGGDMDGSKGKRQNLAYKPNARKEHELKMIKENKKVFYVQNPSKFSDKNYIIPPVKDHEGILDEVHKLGHFGANHIVKAIHNKNLHWPNLLADVVDYVSK</sequence>
<dbReference type="Proteomes" id="UP000242381">
    <property type="component" value="Unassembled WGS sequence"/>
</dbReference>
<dbReference type="VEuPathDB" id="FungiDB:BCV72DRAFT_329651"/>